<dbReference type="STRING" id="448.Lery_1996"/>
<dbReference type="PANTHER" id="PTHR12737:SF9">
    <property type="entry name" value="DIMETHYLARGININASE"/>
    <property type="match status" value="1"/>
</dbReference>
<evidence type="ECO:0000256" key="2">
    <source>
        <dbReference type="ARBA" id="ARBA00022801"/>
    </source>
</evidence>
<protein>
    <submittedName>
        <fullName evidence="5">NG,NG-dimethylarginine dimethylaminohydrolase</fullName>
    </submittedName>
</protein>
<dbReference type="SUPFAM" id="SSF55909">
    <property type="entry name" value="Pentein"/>
    <property type="match status" value="1"/>
</dbReference>
<evidence type="ECO:0000256" key="4">
    <source>
        <dbReference type="PIRSR" id="PIRSR633199-2"/>
    </source>
</evidence>
<dbReference type="EMBL" id="LNYA01000032">
    <property type="protein sequence ID" value="KTC95701.1"/>
    <property type="molecule type" value="Genomic_DNA"/>
</dbReference>
<evidence type="ECO:0000313" key="6">
    <source>
        <dbReference type="Proteomes" id="UP000054773"/>
    </source>
</evidence>
<reference evidence="5 6" key="1">
    <citation type="submission" date="2015-11" db="EMBL/GenBank/DDBJ databases">
        <title>Genomic analysis of 38 Legionella species identifies large and diverse effector repertoires.</title>
        <authorList>
            <person name="Burstein D."/>
            <person name="Amaro F."/>
            <person name="Zusman T."/>
            <person name="Lifshitz Z."/>
            <person name="Cohen O."/>
            <person name="Gilbert J.A."/>
            <person name="Pupko T."/>
            <person name="Shuman H.A."/>
            <person name="Segal G."/>
        </authorList>
    </citation>
    <scope>NUCLEOTIDE SEQUENCE [LARGE SCALE GENOMIC DNA]</scope>
    <source>
        <strain evidence="5 6">SE-32A-C8</strain>
    </source>
</reference>
<gene>
    <name evidence="5" type="ORF">Lery_1996</name>
</gene>
<feature type="binding site" evidence="4">
    <location>
        <position position="60"/>
    </location>
    <ligand>
        <name>substrate</name>
    </ligand>
</feature>
<accession>A0A0W0TKI1</accession>
<sequence>MFTRAIVRQPAKSLVHGLTSANLGHPDYELALAQHQHYVDMLRACDLEVTVLPPADEFPDSCFIEDPALLTGHGAILTRPGALSRLGEVALNREAIAAFYGEDIKEITAPGTLDAGDVLRVDNHFYIGLSKRTNQEGAKQLIHILRHYEYTASVLPLKEVLHLKTGVSYLDKGNLLVSGEFINHPEFNLLHQHVIDEEEGYAANCILVNDIVLMPAGFPKTRDLIRSLGYDLIEIDVSEFRKLDGGLSCLSLRF</sequence>
<dbReference type="OrthoDB" id="9790596at2"/>
<comment type="similarity">
    <text evidence="1">Belongs to the DDAH family.</text>
</comment>
<feature type="binding site" evidence="4">
    <location>
        <position position="132"/>
    </location>
    <ligand>
        <name>substrate</name>
    </ligand>
</feature>
<dbReference type="GO" id="GO:0006525">
    <property type="term" value="P:arginine metabolic process"/>
    <property type="evidence" value="ECO:0007669"/>
    <property type="project" value="TreeGrafter"/>
</dbReference>
<evidence type="ECO:0000313" key="5">
    <source>
        <dbReference type="EMBL" id="KTC95701.1"/>
    </source>
</evidence>
<evidence type="ECO:0000256" key="3">
    <source>
        <dbReference type="PIRSR" id="PIRSR633199-1"/>
    </source>
</evidence>
<keyword evidence="6" id="KW-1185">Reference proteome</keyword>
<organism evidence="5 6">
    <name type="scientific">Legionella erythra</name>
    <dbReference type="NCBI Taxonomy" id="448"/>
    <lineage>
        <taxon>Bacteria</taxon>
        <taxon>Pseudomonadati</taxon>
        <taxon>Pseudomonadota</taxon>
        <taxon>Gammaproteobacteria</taxon>
        <taxon>Legionellales</taxon>
        <taxon>Legionellaceae</taxon>
        <taxon>Legionella</taxon>
    </lineage>
</organism>
<keyword evidence="2 5" id="KW-0378">Hydrolase</keyword>
<dbReference type="RefSeq" id="WP_058527139.1">
    <property type="nucleotide sequence ID" value="NZ_CAAAHY010000014.1"/>
</dbReference>
<dbReference type="AlphaFoldDB" id="A0A0W0TKI1"/>
<feature type="binding site" evidence="4">
    <location>
        <position position="18"/>
    </location>
    <ligand>
        <name>substrate</name>
    </ligand>
</feature>
<dbReference type="GO" id="GO:0045429">
    <property type="term" value="P:positive regulation of nitric oxide biosynthetic process"/>
    <property type="evidence" value="ECO:0007669"/>
    <property type="project" value="TreeGrafter"/>
</dbReference>
<name>A0A0W0TKI1_LEGER</name>
<feature type="binding site" evidence="4">
    <location>
        <position position="85"/>
    </location>
    <ligand>
        <name>substrate</name>
    </ligand>
</feature>
<dbReference type="GO" id="GO:0016597">
    <property type="term" value="F:amino acid binding"/>
    <property type="evidence" value="ECO:0007669"/>
    <property type="project" value="TreeGrafter"/>
</dbReference>
<dbReference type="GO" id="GO:0016403">
    <property type="term" value="F:dimethylargininase activity"/>
    <property type="evidence" value="ECO:0007669"/>
    <property type="project" value="TreeGrafter"/>
</dbReference>
<feature type="binding site" evidence="4">
    <location>
        <position position="243"/>
    </location>
    <ligand>
        <name>substrate</name>
    </ligand>
</feature>
<feature type="active site" description="Proton donor" evidence="3">
    <location>
        <position position="162"/>
    </location>
</feature>
<feature type="active site" description="Nucleophile" evidence="3">
    <location>
        <position position="249"/>
    </location>
</feature>
<dbReference type="Proteomes" id="UP000054773">
    <property type="component" value="Unassembled WGS sequence"/>
</dbReference>
<dbReference type="PATRIC" id="fig|448.7.peg.2094"/>
<dbReference type="GO" id="GO:0000052">
    <property type="term" value="P:citrulline metabolic process"/>
    <property type="evidence" value="ECO:0007669"/>
    <property type="project" value="TreeGrafter"/>
</dbReference>
<dbReference type="Gene3D" id="3.75.10.10">
    <property type="entry name" value="L-arginine/glycine Amidinotransferase, Chain A"/>
    <property type="match status" value="1"/>
</dbReference>
<dbReference type="InterPro" id="IPR033199">
    <property type="entry name" value="DDAH-like"/>
</dbReference>
<proteinExistence type="inferred from homology"/>
<dbReference type="PANTHER" id="PTHR12737">
    <property type="entry name" value="DIMETHYLARGININE DIMETHYLAMINOHYDROLASE"/>
    <property type="match status" value="1"/>
</dbReference>
<feature type="binding site" evidence="4">
    <location>
        <begin position="65"/>
        <end position="66"/>
    </location>
    <ligand>
        <name>substrate</name>
    </ligand>
</feature>
<comment type="caution">
    <text evidence="5">The sequence shown here is derived from an EMBL/GenBank/DDBJ whole genome shotgun (WGS) entry which is preliminary data.</text>
</comment>
<dbReference type="Pfam" id="PF02274">
    <property type="entry name" value="ADI"/>
    <property type="match status" value="1"/>
</dbReference>
<evidence type="ECO:0000256" key="1">
    <source>
        <dbReference type="ARBA" id="ARBA00008532"/>
    </source>
</evidence>